<evidence type="ECO:0000313" key="2">
    <source>
        <dbReference type="Ensembl" id="ENSCVAP00000027918.1"/>
    </source>
</evidence>
<accession>A0A3Q2E6I9</accession>
<dbReference type="AlphaFoldDB" id="A0A3Q2E6I9"/>
<feature type="domain" description="Ig-like" evidence="1">
    <location>
        <begin position="16"/>
        <end position="123"/>
    </location>
</feature>
<dbReference type="Proteomes" id="UP000265020">
    <property type="component" value="Unassembled WGS sequence"/>
</dbReference>
<keyword evidence="3" id="KW-1185">Reference proteome</keyword>
<reference evidence="2" key="2">
    <citation type="submission" date="2025-09" db="UniProtKB">
        <authorList>
            <consortium name="Ensembl"/>
        </authorList>
    </citation>
    <scope>IDENTIFICATION</scope>
</reference>
<dbReference type="SUPFAM" id="SSF48726">
    <property type="entry name" value="Immunoglobulin"/>
    <property type="match status" value="1"/>
</dbReference>
<name>A0A3Q2E6I9_CYPVA</name>
<dbReference type="Gene3D" id="2.60.40.10">
    <property type="entry name" value="Immunoglobulins"/>
    <property type="match status" value="1"/>
</dbReference>
<organism evidence="2 3">
    <name type="scientific">Cyprinodon variegatus</name>
    <name type="common">Sheepshead minnow</name>
    <dbReference type="NCBI Taxonomy" id="28743"/>
    <lineage>
        <taxon>Eukaryota</taxon>
        <taxon>Metazoa</taxon>
        <taxon>Chordata</taxon>
        <taxon>Craniata</taxon>
        <taxon>Vertebrata</taxon>
        <taxon>Euteleostomi</taxon>
        <taxon>Actinopterygii</taxon>
        <taxon>Neopterygii</taxon>
        <taxon>Teleostei</taxon>
        <taxon>Neoteleostei</taxon>
        <taxon>Acanthomorphata</taxon>
        <taxon>Ovalentaria</taxon>
        <taxon>Atherinomorphae</taxon>
        <taxon>Cyprinodontiformes</taxon>
        <taxon>Cyprinodontidae</taxon>
        <taxon>Cyprinodon</taxon>
    </lineage>
</organism>
<dbReference type="Pfam" id="PF07686">
    <property type="entry name" value="V-set"/>
    <property type="match status" value="1"/>
</dbReference>
<dbReference type="PANTHER" id="PTHR11422">
    <property type="entry name" value="T-CELL SURFACE GLYCOPROTEIN CD4"/>
    <property type="match status" value="1"/>
</dbReference>
<protein>
    <recommendedName>
        <fullName evidence="1">Ig-like domain-containing protein</fullName>
    </recommendedName>
</protein>
<dbReference type="PROSITE" id="PS50835">
    <property type="entry name" value="IG_LIKE"/>
    <property type="match status" value="1"/>
</dbReference>
<reference evidence="2" key="1">
    <citation type="submission" date="2025-08" db="UniProtKB">
        <authorList>
            <consortium name="Ensembl"/>
        </authorList>
    </citation>
    <scope>IDENTIFICATION</scope>
</reference>
<proteinExistence type="predicted"/>
<evidence type="ECO:0000313" key="3">
    <source>
        <dbReference type="Proteomes" id="UP000265020"/>
    </source>
</evidence>
<dbReference type="InterPro" id="IPR003599">
    <property type="entry name" value="Ig_sub"/>
</dbReference>
<dbReference type="InterPro" id="IPR013106">
    <property type="entry name" value="Ig_V-set"/>
</dbReference>
<dbReference type="InterPro" id="IPR007110">
    <property type="entry name" value="Ig-like_dom"/>
</dbReference>
<dbReference type="InterPro" id="IPR036179">
    <property type="entry name" value="Ig-like_dom_sf"/>
</dbReference>
<sequence>TLGPNPHLSNHVAGPPHLATEWGIAAAGQQRAFFTVKVGDEVTLPCAIGGQEEHNRDRIEWWFDHRGSKNVSLFRRGIFTEKANAKSGRLSVTANYSLVIKNVTANDSGSYHCRTNTTDQKLSLIKVDLNVVTREYLYHIFSQLGVGLQEIVLLRSLFLCLLGG</sequence>
<evidence type="ECO:0000259" key="1">
    <source>
        <dbReference type="PROSITE" id="PS50835"/>
    </source>
</evidence>
<dbReference type="SMART" id="SM00409">
    <property type="entry name" value="IG"/>
    <property type="match status" value="1"/>
</dbReference>
<dbReference type="PANTHER" id="PTHR11422:SF11">
    <property type="entry name" value="IG-LIKE DOMAIN-CONTAINING PROTEIN"/>
    <property type="match status" value="1"/>
</dbReference>
<dbReference type="Ensembl" id="ENSCVAT00000030250.1">
    <property type="protein sequence ID" value="ENSCVAP00000027918.1"/>
    <property type="gene ID" value="ENSCVAG00000014642.1"/>
</dbReference>
<dbReference type="GeneTree" id="ENSGT01030000235422"/>
<dbReference type="InterPro" id="IPR013783">
    <property type="entry name" value="Ig-like_fold"/>
</dbReference>